<dbReference type="InterPro" id="IPR008927">
    <property type="entry name" value="6-PGluconate_DH-like_C_sf"/>
</dbReference>
<dbReference type="Proteomes" id="UP001164390">
    <property type="component" value="Chromosome"/>
</dbReference>
<organism evidence="7 8">
    <name type="scientific">Solicola gregarius</name>
    <dbReference type="NCBI Taxonomy" id="2908642"/>
    <lineage>
        <taxon>Bacteria</taxon>
        <taxon>Bacillati</taxon>
        <taxon>Actinomycetota</taxon>
        <taxon>Actinomycetes</taxon>
        <taxon>Propionibacteriales</taxon>
        <taxon>Nocardioidaceae</taxon>
        <taxon>Solicola</taxon>
    </lineage>
</organism>
<dbReference type="AlphaFoldDB" id="A0AA46TI71"/>
<evidence type="ECO:0000259" key="5">
    <source>
        <dbReference type="Pfam" id="PF03446"/>
    </source>
</evidence>
<evidence type="ECO:0000259" key="6">
    <source>
        <dbReference type="Pfam" id="PF14833"/>
    </source>
</evidence>
<accession>A0AA46TI71</accession>
<dbReference type="InterPro" id="IPR029154">
    <property type="entry name" value="HIBADH-like_NADP-bd"/>
</dbReference>
<dbReference type="EMBL" id="CP094970">
    <property type="protein sequence ID" value="UYM05761.1"/>
    <property type="molecule type" value="Genomic_DNA"/>
</dbReference>
<name>A0AA46TI71_9ACTN</name>
<sequence length="281" mass="28429">MKVAVLGTGIMGAGVARTLLREGFDVRVWNRSPAKAEPLASAGATVSPTATDAVRGAGVVVTLLFDAEAVVGVLEDAADAFGDAVVLQASTIGLDGTRRVAEVADRRGITVVDAPVLGTKQPAEQGNLVPLVSGDPAAVDRARPVLDAIGAKTVIAGERVGQATALKLVCNAWVASLTGALGQSITMAERLGLDPALFLEAIAGGPTGAPYAQVKGAAMIEHSYATSFSVDGVVKDVGLMRAAAQEAGVADDLLAAVEGLFRATADRGLGDDDMAAVRETF</sequence>
<dbReference type="Pfam" id="PF03446">
    <property type="entry name" value="NAD_binding_2"/>
    <property type="match status" value="1"/>
</dbReference>
<dbReference type="GO" id="GO:0051287">
    <property type="term" value="F:NAD binding"/>
    <property type="evidence" value="ECO:0007669"/>
    <property type="project" value="InterPro"/>
</dbReference>
<evidence type="ECO:0000313" key="8">
    <source>
        <dbReference type="Proteomes" id="UP001164390"/>
    </source>
</evidence>
<dbReference type="KEGG" id="sgrg:L0C25_01400"/>
<evidence type="ECO:0000256" key="3">
    <source>
        <dbReference type="ARBA" id="ARBA00023027"/>
    </source>
</evidence>
<dbReference type="PIRSF" id="PIRSF000103">
    <property type="entry name" value="HIBADH"/>
    <property type="match status" value="1"/>
</dbReference>
<evidence type="ECO:0000313" key="7">
    <source>
        <dbReference type="EMBL" id="UYM05761.1"/>
    </source>
</evidence>
<dbReference type="InterPro" id="IPR006115">
    <property type="entry name" value="6PGDH_NADP-bd"/>
</dbReference>
<dbReference type="GO" id="GO:0016491">
    <property type="term" value="F:oxidoreductase activity"/>
    <property type="evidence" value="ECO:0007669"/>
    <property type="project" value="UniProtKB-KW"/>
</dbReference>
<comment type="similarity">
    <text evidence="1">Belongs to the HIBADH-related family.</text>
</comment>
<evidence type="ECO:0000256" key="4">
    <source>
        <dbReference type="PIRSR" id="PIRSR000103-1"/>
    </source>
</evidence>
<dbReference type="SUPFAM" id="SSF51735">
    <property type="entry name" value="NAD(P)-binding Rossmann-fold domains"/>
    <property type="match status" value="1"/>
</dbReference>
<dbReference type="Gene3D" id="3.40.50.720">
    <property type="entry name" value="NAD(P)-binding Rossmann-like Domain"/>
    <property type="match status" value="1"/>
</dbReference>
<gene>
    <name evidence="7" type="ORF">L0C25_01400</name>
</gene>
<keyword evidence="3" id="KW-0520">NAD</keyword>
<feature type="domain" description="6-phosphogluconate dehydrogenase NADP-binding" evidence="5">
    <location>
        <begin position="2"/>
        <end position="156"/>
    </location>
</feature>
<reference evidence="7" key="1">
    <citation type="submission" date="2022-01" db="EMBL/GenBank/DDBJ databases">
        <title>Nocardioidaceae gen. sp. A5X3R13.</title>
        <authorList>
            <person name="Lopez Marin M.A."/>
            <person name="Uhlik O."/>
        </authorList>
    </citation>
    <scope>NUCLEOTIDE SEQUENCE</scope>
    <source>
        <strain evidence="7">A5X3R13</strain>
    </source>
</reference>
<dbReference type="PANTHER" id="PTHR43580">
    <property type="entry name" value="OXIDOREDUCTASE GLYR1-RELATED"/>
    <property type="match status" value="1"/>
</dbReference>
<dbReference type="InterPro" id="IPR036291">
    <property type="entry name" value="NAD(P)-bd_dom_sf"/>
</dbReference>
<keyword evidence="8" id="KW-1185">Reference proteome</keyword>
<dbReference type="InterPro" id="IPR051265">
    <property type="entry name" value="HIBADH-related_NP60_sf"/>
</dbReference>
<dbReference type="RefSeq" id="WP_271634586.1">
    <property type="nucleotide sequence ID" value="NZ_CP094970.1"/>
</dbReference>
<dbReference type="Gene3D" id="1.10.1040.10">
    <property type="entry name" value="N-(1-d-carboxylethyl)-l-norvaline Dehydrogenase, domain 2"/>
    <property type="match status" value="1"/>
</dbReference>
<dbReference type="InterPro" id="IPR013328">
    <property type="entry name" value="6PGD_dom2"/>
</dbReference>
<feature type="domain" description="3-hydroxyisobutyrate dehydrogenase-like NAD-binding" evidence="6">
    <location>
        <begin position="161"/>
        <end position="277"/>
    </location>
</feature>
<dbReference type="GO" id="GO:0050661">
    <property type="term" value="F:NADP binding"/>
    <property type="evidence" value="ECO:0007669"/>
    <property type="project" value="InterPro"/>
</dbReference>
<protein>
    <submittedName>
        <fullName evidence="7">NAD(P)-dependent oxidoreductase</fullName>
    </submittedName>
</protein>
<keyword evidence="2" id="KW-0560">Oxidoreductase</keyword>
<dbReference type="Pfam" id="PF14833">
    <property type="entry name" value="NAD_binding_11"/>
    <property type="match status" value="1"/>
</dbReference>
<proteinExistence type="inferred from homology"/>
<dbReference type="PANTHER" id="PTHR43580:SF2">
    <property type="entry name" value="CYTOKINE-LIKE NUCLEAR FACTOR N-PAC"/>
    <property type="match status" value="1"/>
</dbReference>
<dbReference type="SUPFAM" id="SSF48179">
    <property type="entry name" value="6-phosphogluconate dehydrogenase C-terminal domain-like"/>
    <property type="match status" value="1"/>
</dbReference>
<evidence type="ECO:0000256" key="1">
    <source>
        <dbReference type="ARBA" id="ARBA00009080"/>
    </source>
</evidence>
<evidence type="ECO:0000256" key="2">
    <source>
        <dbReference type="ARBA" id="ARBA00023002"/>
    </source>
</evidence>
<dbReference type="InterPro" id="IPR015815">
    <property type="entry name" value="HIBADH-related"/>
</dbReference>
<feature type="active site" evidence="4">
    <location>
        <position position="167"/>
    </location>
</feature>